<feature type="non-terminal residue" evidence="12">
    <location>
        <position position="1"/>
    </location>
</feature>
<evidence type="ECO:0000256" key="6">
    <source>
        <dbReference type="ARBA" id="ARBA00023157"/>
    </source>
</evidence>
<dbReference type="InterPro" id="IPR011050">
    <property type="entry name" value="Pectin_lyase_fold/virulence"/>
</dbReference>
<feature type="active site" evidence="10">
    <location>
        <position position="245"/>
    </location>
</feature>
<evidence type="ECO:0000256" key="11">
    <source>
        <dbReference type="RuleBase" id="RU361169"/>
    </source>
</evidence>
<dbReference type="PANTHER" id="PTHR31884">
    <property type="entry name" value="POLYGALACTURONASE"/>
    <property type="match status" value="1"/>
</dbReference>
<reference evidence="12" key="1">
    <citation type="journal article" date="2016" name="Gigascience">
        <title>De novo construction of an expanded transcriptome assembly for the western tarnished plant bug, Lygus hesperus.</title>
        <authorList>
            <person name="Tassone E.E."/>
            <person name="Geib S.M."/>
            <person name="Hall B."/>
            <person name="Fabrick J.A."/>
            <person name="Brent C.S."/>
            <person name="Hull J.J."/>
        </authorList>
    </citation>
    <scope>NUCLEOTIDE SEQUENCE</scope>
</reference>
<dbReference type="InterPro" id="IPR012334">
    <property type="entry name" value="Pectin_lyas_fold"/>
</dbReference>
<keyword evidence="6" id="KW-1015">Disulfide bond</keyword>
<dbReference type="AlphaFoldDB" id="A0A146KYY1"/>
<name>A0A146KYY1_LYGHE</name>
<comment type="catalytic activity">
    <reaction evidence="9">
        <text>(1,4-alpha-D-galacturonosyl)n+m + H2O = (1,4-alpha-D-galacturonosyl)n + (1,4-alpha-D-galacturonosyl)m.</text>
        <dbReference type="EC" id="3.2.1.15"/>
    </reaction>
</comment>
<evidence type="ECO:0000256" key="2">
    <source>
        <dbReference type="ARBA" id="ARBA00012736"/>
    </source>
</evidence>
<keyword evidence="5 11" id="KW-0378">Hydrolase</keyword>
<evidence type="ECO:0000256" key="8">
    <source>
        <dbReference type="ARBA" id="ARBA00023316"/>
    </source>
</evidence>
<evidence type="ECO:0000313" key="12">
    <source>
        <dbReference type="EMBL" id="JAQ00257.1"/>
    </source>
</evidence>
<dbReference type="EMBL" id="GDHC01018372">
    <property type="protein sequence ID" value="JAQ00257.1"/>
    <property type="molecule type" value="Transcribed_RNA"/>
</dbReference>
<dbReference type="InterPro" id="IPR000743">
    <property type="entry name" value="Glyco_hydro_28"/>
</dbReference>
<evidence type="ECO:0000256" key="5">
    <source>
        <dbReference type="ARBA" id="ARBA00022801"/>
    </source>
</evidence>
<dbReference type="SMART" id="SM00710">
    <property type="entry name" value="PbH1"/>
    <property type="match status" value="7"/>
</dbReference>
<dbReference type="PROSITE" id="PS00502">
    <property type="entry name" value="POLYGALACTURONASE"/>
    <property type="match status" value="1"/>
</dbReference>
<dbReference type="InterPro" id="IPR006626">
    <property type="entry name" value="PbH1"/>
</dbReference>
<dbReference type="SUPFAM" id="SSF51126">
    <property type="entry name" value="Pectin lyase-like"/>
    <property type="match status" value="1"/>
</dbReference>
<comment type="similarity">
    <text evidence="1 11">Belongs to the glycosyl hydrolase 28 family.</text>
</comment>
<proteinExistence type="inferred from homology"/>
<organism evidence="12">
    <name type="scientific">Lygus hesperus</name>
    <name type="common">Western plant bug</name>
    <dbReference type="NCBI Taxonomy" id="30085"/>
    <lineage>
        <taxon>Eukaryota</taxon>
        <taxon>Metazoa</taxon>
        <taxon>Ecdysozoa</taxon>
        <taxon>Arthropoda</taxon>
        <taxon>Hexapoda</taxon>
        <taxon>Insecta</taxon>
        <taxon>Pterygota</taxon>
        <taxon>Neoptera</taxon>
        <taxon>Paraneoptera</taxon>
        <taxon>Hemiptera</taxon>
        <taxon>Heteroptera</taxon>
        <taxon>Panheteroptera</taxon>
        <taxon>Cimicomorpha</taxon>
        <taxon>Miridae</taxon>
        <taxon>Mirini</taxon>
        <taxon>Lygus</taxon>
    </lineage>
</organism>
<dbReference type="InterPro" id="IPR050434">
    <property type="entry name" value="Glycosyl_hydrlase_28"/>
</dbReference>
<evidence type="ECO:0000256" key="10">
    <source>
        <dbReference type="PROSITE-ProRule" id="PRU10052"/>
    </source>
</evidence>
<evidence type="ECO:0000256" key="1">
    <source>
        <dbReference type="ARBA" id="ARBA00008834"/>
    </source>
</evidence>
<dbReference type="GO" id="GO:0005576">
    <property type="term" value="C:extracellular region"/>
    <property type="evidence" value="ECO:0007669"/>
    <property type="project" value="TreeGrafter"/>
</dbReference>
<keyword evidence="4" id="KW-0677">Repeat</keyword>
<evidence type="ECO:0000256" key="4">
    <source>
        <dbReference type="ARBA" id="ARBA00022737"/>
    </source>
</evidence>
<dbReference type="GO" id="GO:0045490">
    <property type="term" value="P:pectin catabolic process"/>
    <property type="evidence" value="ECO:0007669"/>
    <property type="project" value="TreeGrafter"/>
</dbReference>
<protein>
    <recommendedName>
        <fullName evidence="2">endo-polygalacturonase</fullName>
        <ecNumber evidence="2">3.2.1.15</ecNumber>
    </recommendedName>
</protein>
<keyword evidence="7 11" id="KW-0326">Glycosidase</keyword>
<dbReference type="EC" id="3.2.1.15" evidence="2"/>
<evidence type="ECO:0000256" key="7">
    <source>
        <dbReference type="ARBA" id="ARBA00023295"/>
    </source>
</evidence>
<evidence type="ECO:0000256" key="9">
    <source>
        <dbReference type="ARBA" id="ARBA00034074"/>
    </source>
</evidence>
<dbReference type="GO" id="GO:0071555">
    <property type="term" value="P:cell wall organization"/>
    <property type="evidence" value="ECO:0007669"/>
    <property type="project" value="UniProtKB-KW"/>
</dbReference>
<evidence type="ECO:0000256" key="3">
    <source>
        <dbReference type="ARBA" id="ARBA00022729"/>
    </source>
</evidence>
<keyword evidence="3" id="KW-0732">Signal</keyword>
<dbReference type="GO" id="GO:0004650">
    <property type="term" value="F:polygalacturonase activity"/>
    <property type="evidence" value="ECO:0007669"/>
    <property type="project" value="UniProtKB-EC"/>
</dbReference>
<dbReference type="PANTHER" id="PTHR31884:SF1">
    <property type="entry name" value="POLYGALACTURONASE"/>
    <property type="match status" value="1"/>
</dbReference>
<gene>
    <name evidence="12" type="primary">PG1_7</name>
    <name evidence="12" type="ORF">g.62497</name>
</gene>
<sequence>VDLTLVHLSTHKGEDSKYWCFPLLDFIASSVQMETKMIPLGLLLFVAAASAVDVNDIKQLEAAKNSQRITLRNINVPAGVTLDLGKLKTGTVVEFAGEITFGYKEWEGPLILIGGSNIKVEGKPGHLINCQGERWWDDRGGHWGKKKPKLLYARLTDSTIDGLKIKNVPVHGISIFNCKNLVITGVDFNAAEGDHKGAHNTDAFNVGTSENIRISDNFIHNQDDCLAINSGKNITFERNTCIGGHGISIGSIGGRKNNVVQDVKVRNCKVLDSENGIRIKTVKDATGEVKNILFDDVELKNIVKQGIVIQGNYLNSGPQGDPTGGVPITGVTINNVRGNVLPGGVNVYVWVANASNWKWSNVKVTGGKKDLGQKGVPPGVKW</sequence>
<keyword evidence="8" id="KW-0961">Cell wall biogenesis/degradation</keyword>
<dbReference type="Pfam" id="PF00295">
    <property type="entry name" value="Glyco_hydro_28"/>
    <property type="match status" value="1"/>
</dbReference>
<dbReference type="FunFam" id="2.160.20.10:FF:000002">
    <property type="entry name" value="Endopolygalacturonase D"/>
    <property type="match status" value="1"/>
</dbReference>
<accession>A0A146KYY1</accession>
<dbReference type="Gene3D" id="2.160.20.10">
    <property type="entry name" value="Single-stranded right-handed beta-helix, Pectin lyase-like"/>
    <property type="match status" value="1"/>
</dbReference>